<gene>
    <name evidence="4" type="ORF">GA0061077_0673</name>
</gene>
<evidence type="ECO:0000256" key="1">
    <source>
        <dbReference type="ARBA" id="ARBA00022729"/>
    </source>
</evidence>
<dbReference type="Pfam" id="PF00497">
    <property type="entry name" value="SBP_bac_3"/>
    <property type="match status" value="1"/>
</dbReference>
<protein>
    <submittedName>
        <fullName evidence="4">Polar amino acid transport system substrate-binding protein</fullName>
    </submittedName>
</protein>
<dbReference type="EMBL" id="FMBL01000001">
    <property type="protein sequence ID" value="SCC79316.1"/>
    <property type="molecule type" value="Genomic_DNA"/>
</dbReference>
<accession>A0A1C4H345</accession>
<dbReference type="Proteomes" id="UP000242610">
    <property type="component" value="Unassembled WGS sequence"/>
</dbReference>
<dbReference type="AlphaFoldDB" id="A0A1C4H345"/>
<evidence type="ECO:0000313" key="5">
    <source>
        <dbReference type="Proteomes" id="UP000242610"/>
    </source>
</evidence>
<dbReference type="InterPro" id="IPR001638">
    <property type="entry name" value="Solute-binding_3/MltF_N"/>
</dbReference>
<keyword evidence="1 2" id="KW-0732">Signal</keyword>
<dbReference type="PROSITE" id="PS51257">
    <property type="entry name" value="PROKAR_LIPOPROTEIN"/>
    <property type="match status" value="1"/>
</dbReference>
<keyword evidence="5" id="KW-1185">Reference proteome</keyword>
<name>A0A1C4H345_9BIFI</name>
<dbReference type="PANTHER" id="PTHR35936">
    <property type="entry name" value="MEMBRANE-BOUND LYTIC MUREIN TRANSGLYCOSYLASE F"/>
    <property type="match status" value="1"/>
</dbReference>
<feature type="domain" description="Solute-binding protein family 3/N-terminal" evidence="3">
    <location>
        <begin position="69"/>
        <end position="296"/>
    </location>
</feature>
<dbReference type="SMART" id="SM00062">
    <property type="entry name" value="PBPb"/>
    <property type="match status" value="1"/>
</dbReference>
<dbReference type="SUPFAM" id="SSF53850">
    <property type="entry name" value="Periplasmic binding protein-like II"/>
    <property type="match status" value="1"/>
</dbReference>
<dbReference type="PANTHER" id="PTHR35936:SF17">
    <property type="entry name" value="ARGININE-BINDING EXTRACELLULAR PROTEIN ARTP"/>
    <property type="match status" value="1"/>
</dbReference>
<evidence type="ECO:0000259" key="3">
    <source>
        <dbReference type="SMART" id="SM00062"/>
    </source>
</evidence>
<feature type="signal peptide" evidence="2">
    <location>
        <begin position="1"/>
        <end position="22"/>
    </location>
</feature>
<dbReference type="STRING" id="1505727.GA0061077_0673"/>
<evidence type="ECO:0000313" key="4">
    <source>
        <dbReference type="EMBL" id="SCC79316.1"/>
    </source>
</evidence>
<proteinExistence type="predicted"/>
<dbReference type="Gene3D" id="3.40.190.10">
    <property type="entry name" value="Periplasmic binding protein-like II"/>
    <property type="match status" value="2"/>
</dbReference>
<reference evidence="5" key="1">
    <citation type="submission" date="2016-08" db="EMBL/GenBank/DDBJ databases">
        <authorList>
            <person name="Varghese N."/>
            <person name="Submissions Spin"/>
        </authorList>
    </citation>
    <scope>NUCLEOTIDE SEQUENCE [LARGE SCALE GENOMIC DNA]</scope>
    <source>
        <strain evidence="5">R-52791</strain>
    </source>
</reference>
<dbReference type="OrthoDB" id="4633994at2"/>
<dbReference type="CDD" id="cd01004">
    <property type="entry name" value="PBP2_MidA_like"/>
    <property type="match status" value="1"/>
</dbReference>
<organism evidence="4 5">
    <name type="scientific">Bifidobacterium commune</name>
    <dbReference type="NCBI Taxonomy" id="1505727"/>
    <lineage>
        <taxon>Bacteria</taxon>
        <taxon>Bacillati</taxon>
        <taxon>Actinomycetota</taxon>
        <taxon>Actinomycetes</taxon>
        <taxon>Bifidobacteriales</taxon>
        <taxon>Bifidobacteriaceae</taxon>
        <taxon>Bifidobacterium</taxon>
    </lineage>
</organism>
<feature type="chain" id="PRO_5008692878" evidence="2">
    <location>
        <begin position="23"/>
        <end position="311"/>
    </location>
</feature>
<sequence>MSLGISKLVKSVLVGVCSTAMVAGLSACGTTDETDESASPKGNASIVDSVKKDDKIAAMLPDSIKKDGKFTVGVSPDYAPAEFLDKDGKTPIGYDMDVAKALSAVFGLKFDPTAADFDSIMPGIGSKYDVGISGFTMNQSRKDAAEFVSFLNIGASFVVQKGNPKKLTVDNLCGHTVAVQTSTVHETTVKDLNSQCVAAGKKAIEIQPMKEQTVVATNVATGKADAFCADSTVSGYAVKQNGNQLELMGKAFNMTPEAVVVQKGDMQTAGAVRAALQKLMDDGTYAKILKSWGNEAGAVKQAKINDYTDIK</sequence>
<evidence type="ECO:0000256" key="2">
    <source>
        <dbReference type="SAM" id="SignalP"/>
    </source>
</evidence>